<sequence>MRTLPHLAAAAALLLALAGCSSSMPAPTADQVVADLTSKISSVQPGEVVTAENDPNKLLGRPNGYTSAMAFTDSRVPTDPFPPAPGSIEAGGKVEVFESEDTAQARVEYIQQVTKGAPMLGEYIYRSGPVVVRVASGLTPDQAADFESALG</sequence>
<evidence type="ECO:0000313" key="2">
    <source>
        <dbReference type="EMBL" id="MEQ3540945.1"/>
    </source>
</evidence>
<organism evidence="2 3">
    <name type="scientific">Pseudonocardia tropica</name>
    <dbReference type="NCBI Taxonomy" id="681289"/>
    <lineage>
        <taxon>Bacteria</taxon>
        <taxon>Bacillati</taxon>
        <taxon>Actinomycetota</taxon>
        <taxon>Actinomycetes</taxon>
        <taxon>Pseudonocardiales</taxon>
        <taxon>Pseudonocardiaceae</taxon>
        <taxon>Pseudonocardia</taxon>
    </lineage>
</organism>
<keyword evidence="3" id="KW-1185">Reference proteome</keyword>
<proteinExistence type="predicted"/>
<gene>
    <name evidence="2" type="ORF">WHI96_19225</name>
</gene>
<evidence type="ECO:0008006" key="4">
    <source>
        <dbReference type="Google" id="ProtNLM"/>
    </source>
</evidence>
<evidence type="ECO:0000256" key="1">
    <source>
        <dbReference type="SAM" id="SignalP"/>
    </source>
</evidence>
<feature type="chain" id="PRO_5046868305" description="Lipoprotein" evidence="1">
    <location>
        <begin position="26"/>
        <end position="151"/>
    </location>
</feature>
<name>A0ABV1JYC2_9PSEU</name>
<reference evidence="2 3" key="1">
    <citation type="submission" date="2024-03" db="EMBL/GenBank/DDBJ databases">
        <title>Draft genome sequence of Pseudonocardia tropica JCM 19149.</title>
        <authorList>
            <person name="Butdee W."/>
            <person name="Duangmal K."/>
        </authorList>
    </citation>
    <scope>NUCLEOTIDE SEQUENCE [LARGE SCALE GENOMIC DNA]</scope>
    <source>
        <strain evidence="2 3">JCM 19149</strain>
    </source>
</reference>
<keyword evidence="1" id="KW-0732">Signal</keyword>
<dbReference type="RefSeq" id="WP_345640804.1">
    <property type="nucleotide sequence ID" value="NZ_BAABLY010000004.1"/>
</dbReference>
<dbReference type="EMBL" id="JBEDNP010000011">
    <property type="protein sequence ID" value="MEQ3540945.1"/>
    <property type="molecule type" value="Genomic_DNA"/>
</dbReference>
<comment type="caution">
    <text evidence="2">The sequence shown here is derived from an EMBL/GenBank/DDBJ whole genome shotgun (WGS) entry which is preliminary data.</text>
</comment>
<dbReference type="Proteomes" id="UP001464923">
    <property type="component" value="Unassembled WGS sequence"/>
</dbReference>
<feature type="signal peptide" evidence="1">
    <location>
        <begin position="1"/>
        <end position="25"/>
    </location>
</feature>
<protein>
    <recommendedName>
        <fullName evidence="4">Lipoprotein</fullName>
    </recommendedName>
</protein>
<dbReference type="PROSITE" id="PS51257">
    <property type="entry name" value="PROKAR_LIPOPROTEIN"/>
    <property type="match status" value="1"/>
</dbReference>
<accession>A0ABV1JYC2</accession>
<evidence type="ECO:0000313" key="3">
    <source>
        <dbReference type="Proteomes" id="UP001464923"/>
    </source>
</evidence>